<feature type="region of interest" description="Disordered" evidence="2">
    <location>
        <begin position="67"/>
        <end position="96"/>
    </location>
</feature>
<protein>
    <submittedName>
        <fullName evidence="4">Putative secreted protein</fullName>
    </submittedName>
</protein>
<accession>A0A023EEM6</accession>
<reference evidence="4" key="1">
    <citation type="journal article" date="2014" name="PLoS Negl. Trop. Dis.">
        <title>Identification and characterization of seminal fluid proteins in the Asian tiger mosquito, Aedes albopictus.</title>
        <authorList>
            <person name="Boes K.E."/>
            <person name="Ribeiro J.M."/>
            <person name="Wong A."/>
            <person name="Harrington L.C."/>
            <person name="Wolfner M.F."/>
            <person name="Sirot L.K."/>
        </authorList>
    </citation>
    <scope>NUCLEOTIDE SEQUENCE</scope>
    <source>
        <tissue evidence="4">Reproductive organs</tissue>
    </source>
</reference>
<keyword evidence="3" id="KW-0732">Signal</keyword>
<evidence type="ECO:0000256" key="2">
    <source>
        <dbReference type="SAM" id="MobiDB-lite"/>
    </source>
</evidence>
<name>A0A023EEM6_AEDAL</name>
<dbReference type="PANTHER" id="PTHR13456:SF0">
    <property type="entry name" value="UPF0729 PROTEIN C18ORF32"/>
    <property type="match status" value="1"/>
</dbReference>
<evidence type="ECO:0000313" key="4">
    <source>
        <dbReference type="EMBL" id="JAC07827.1"/>
    </source>
</evidence>
<dbReference type="VEuPathDB" id="VectorBase:AALC636_020079"/>
<evidence type="ECO:0000256" key="3">
    <source>
        <dbReference type="SAM" id="SignalP"/>
    </source>
</evidence>
<dbReference type="EMBL" id="GAPW01005771">
    <property type="protein sequence ID" value="JAC07827.1"/>
    <property type="molecule type" value="mRNA"/>
</dbReference>
<dbReference type="AlphaFoldDB" id="A0A023EEM6"/>
<feature type="signal peptide" evidence="3">
    <location>
        <begin position="1"/>
        <end position="22"/>
    </location>
</feature>
<sequence>MVCVPCFIIPVLLFLWHRFVQPYVLRFWNPWAKKDKDGNVIKDSGTEFPFQCKGGVCPFPAKDKSIKQQEVTGGGGSDNGTTTTTTAGGGEAEETKRVSRLRKGKYYSKVKDWECIGLGGIRDFNLIETMLFWQIKHLN</sequence>
<proteinExistence type="evidence at transcript level"/>
<evidence type="ECO:0000256" key="1">
    <source>
        <dbReference type="ARBA" id="ARBA00007959"/>
    </source>
</evidence>
<dbReference type="VEuPathDB" id="VectorBase:AALF022520"/>
<feature type="chain" id="PRO_5001513816" evidence="3">
    <location>
        <begin position="23"/>
        <end position="139"/>
    </location>
</feature>
<organism evidence="4">
    <name type="scientific">Aedes albopictus</name>
    <name type="common">Asian tiger mosquito</name>
    <name type="synonym">Stegomyia albopicta</name>
    <dbReference type="NCBI Taxonomy" id="7160"/>
    <lineage>
        <taxon>Eukaryota</taxon>
        <taxon>Metazoa</taxon>
        <taxon>Ecdysozoa</taxon>
        <taxon>Arthropoda</taxon>
        <taxon>Hexapoda</taxon>
        <taxon>Insecta</taxon>
        <taxon>Pterygota</taxon>
        <taxon>Neoptera</taxon>
        <taxon>Endopterygota</taxon>
        <taxon>Diptera</taxon>
        <taxon>Nematocera</taxon>
        <taxon>Culicoidea</taxon>
        <taxon>Culicidae</taxon>
        <taxon>Culicinae</taxon>
        <taxon>Aedini</taxon>
        <taxon>Aedes</taxon>
        <taxon>Stegomyia</taxon>
    </lineage>
</organism>
<dbReference type="InterPro" id="IPR026776">
    <property type="entry name" value="UPF0729_C18orf32-like"/>
</dbReference>
<dbReference type="PANTHER" id="PTHR13456">
    <property type="entry name" value="UPF0729 PROTEIN C18ORF32"/>
    <property type="match status" value="1"/>
</dbReference>
<dbReference type="Pfam" id="PF14975">
    <property type="entry name" value="DUF4512"/>
    <property type="match status" value="1"/>
</dbReference>
<comment type="similarity">
    <text evidence="1">Belongs to the UPF0729 family.</text>
</comment>
<dbReference type="VEuPathDB" id="VectorBase:AALFPA_056176"/>